<evidence type="ECO:0000313" key="2">
    <source>
        <dbReference type="EMBL" id="KAF4507160.1"/>
    </source>
</evidence>
<feature type="region of interest" description="Disordered" evidence="1">
    <location>
        <begin position="26"/>
        <end position="52"/>
    </location>
</feature>
<comment type="caution">
    <text evidence="2">The sequence shown here is derived from an EMBL/GenBank/DDBJ whole genome shotgun (WGS) entry which is preliminary data.</text>
</comment>
<protein>
    <submittedName>
        <fullName evidence="2">Uncharacterized protein</fullName>
    </submittedName>
</protein>
<proteinExistence type="predicted"/>
<reference evidence="2 3" key="1">
    <citation type="journal article" date="2020" name="Genome Biol. Evol.">
        <title>A new high-quality draft genome assembly of the Chinese cordyceps Ophiocordyceps sinensis.</title>
        <authorList>
            <person name="Shu R."/>
            <person name="Zhang J."/>
            <person name="Meng Q."/>
            <person name="Zhang H."/>
            <person name="Zhou G."/>
            <person name="Li M."/>
            <person name="Wu P."/>
            <person name="Zhao Y."/>
            <person name="Chen C."/>
            <person name="Qin Q."/>
        </authorList>
    </citation>
    <scope>NUCLEOTIDE SEQUENCE [LARGE SCALE GENOMIC DNA]</scope>
    <source>
        <strain evidence="2 3">IOZ07</strain>
    </source>
</reference>
<accession>A0A8H4PPB4</accession>
<organism evidence="2 3">
    <name type="scientific">Ophiocordyceps sinensis</name>
    <dbReference type="NCBI Taxonomy" id="72228"/>
    <lineage>
        <taxon>Eukaryota</taxon>
        <taxon>Fungi</taxon>
        <taxon>Dikarya</taxon>
        <taxon>Ascomycota</taxon>
        <taxon>Pezizomycotina</taxon>
        <taxon>Sordariomycetes</taxon>
        <taxon>Hypocreomycetidae</taxon>
        <taxon>Hypocreales</taxon>
        <taxon>Ophiocordycipitaceae</taxon>
        <taxon>Ophiocordyceps</taxon>
    </lineage>
</organism>
<name>A0A8H4PPB4_9HYPO</name>
<keyword evidence="3" id="KW-1185">Reference proteome</keyword>
<evidence type="ECO:0000313" key="3">
    <source>
        <dbReference type="Proteomes" id="UP000557566"/>
    </source>
</evidence>
<dbReference type="Proteomes" id="UP000557566">
    <property type="component" value="Unassembled WGS sequence"/>
</dbReference>
<gene>
    <name evidence="2" type="ORF">G6O67_005827</name>
</gene>
<dbReference type="EMBL" id="JAAVMX010000006">
    <property type="protein sequence ID" value="KAF4507160.1"/>
    <property type="molecule type" value="Genomic_DNA"/>
</dbReference>
<dbReference type="AlphaFoldDB" id="A0A8H4PPB4"/>
<evidence type="ECO:0000256" key="1">
    <source>
        <dbReference type="SAM" id="MobiDB-lite"/>
    </source>
</evidence>
<sequence length="134" mass="14340">MLSYFYLIGYKVNQGFSQAPKEKLVPQPRENLVPQRSSFPRGATTGRAADSAQLCSSAVSSHPLAHSRHGPEAPLCDAPEPLPLVFAHARALHKGPPGRRTGARVVVVAWASLSVHSSPVPASRQPCLSKVVFP</sequence>